<dbReference type="Proteomes" id="UP000094526">
    <property type="component" value="Unassembled WGS sequence"/>
</dbReference>
<protein>
    <submittedName>
        <fullName evidence="1">Uncharacterized protein</fullName>
    </submittedName>
</protein>
<dbReference type="AlphaFoldDB" id="A0A1C1CGB3"/>
<dbReference type="VEuPathDB" id="FungiDB:CLCR_03777"/>
<accession>A0A1C1CGB3</accession>
<sequence length="78" mass="8612">MSRAFEPYEGHIRQYETGSVTAWLGDLDQGYPVAAVQLLNLPKIDSGQVDPSTRLAKLFLDRCLCDPFAPSGTQRQNG</sequence>
<evidence type="ECO:0000313" key="1">
    <source>
        <dbReference type="EMBL" id="OCT47563.1"/>
    </source>
</evidence>
<organism evidence="1 2">
    <name type="scientific">Cladophialophora carrionii</name>
    <dbReference type="NCBI Taxonomy" id="86049"/>
    <lineage>
        <taxon>Eukaryota</taxon>
        <taxon>Fungi</taxon>
        <taxon>Dikarya</taxon>
        <taxon>Ascomycota</taxon>
        <taxon>Pezizomycotina</taxon>
        <taxon>Eurotiomycetes</taxon>
        <taxon>Chaetothyriomycetidae</taxon>
        <taxon>Chaetothyriales</taxon>
        <taxon>Herpotrichiellaceae</taxon>
        <taxon>Cladophialophora</taxon>
    </lineage>
</organism>
<reference evidence="2" key="1">
    <citation type="submission" date="2015-07" db="EMBL/GenBank/DDBJ databases">
        <authorList>
            <person name="Teixeira M.M."/>
            <person name="Souza R.C."/>
            <person name="Almeida L.G."/>
            <person name="Vicente V.A."/>
            <person name="de Hoog S."/>
            <person name="Bocca A.L."/>
            <person name="de Almeida S.R."/>
            <person name="Vasconcelos A.T."/>
            <person name="Felipe M.S."/>
        </authorList>
    </citation>
    <scope>NUCLEOTIDE SEQUENCE [LARGE SCALE GENOMIC DNA]</scope>
    <source>
        <strain evidence="2">KSF</strain>
    </source>
</reference>
<comment type="caution">
    <text evidence="1">The sequence shown here is derived from an EMBL/GenBank/DDBJ whole genome shotgun (WGS) entry which is preliminary data.</text>
</comment>
<name>A0A1C1CGB3_9EURO</name>
<keyword evidence="2" id="KW-1185">Reference proteome</keyword>
<evidence type="ECO:0000313" key="2">
    <source>
        <dbReference type="Proteomes" id="UP000094526"/>
    </source>
</evidence>
<gene>
    <name evidence="1" type="ORF">CLCR_03777</name>
</gene>
<dbReference type="EMBL" id="LGRB01000013">
    <property type="protein sequence ID" value="OCT47563.1"/>
    <property type="molecule type" value="Genomic_DNA"/>
</dbReference>
<proteinExistence type="predicted"/>